<dbReference type="InterPro" id="IPR006076">
    <property type="entry name" value="FAD-dep_OxRdtase"/>
</dbReference>
<evidence type="ECO:0000259" key="6">
    <source>
        <dbReference type="Pfam" id="PF21688"/>
    </source>
</evidence>
<dbReference type="InterPro" id="IPR028348">
    <property type="entry name" value="FAD-binding_protein"/>
</dbReference>
<feature type="domain" description="FAD-dependent oxidoreductase 2 FAD-binding" evidence="4">
    <location>
        <begin position="356"/>
        <end position="420"/>
    </location>
</feature>
<dbReference type="PANTHER" id="PTHR42842:SF3">
    <property type="entry name" value="FAD_NAD(P)-BINDING OXIDOREDUCTASE FAMILY PROTEIN"/>
    <property type="match status" value="1"/>
</dbReference>
<evidence type="ECO:0000256" key="2">
    <source>
        <dbReference type="ARBA" id="ARBA00023002"/>
    </source>
</evidence>
<dbReference type="Proteomes" id="UP000324585">
    <property type="component" value="Unassembled WGS sequence"/>
</dbReference>
<dbReference type="SUPFAM" id="SSF51905">
    <property type="entry name" value="FAD/NAD(P)-binding domain"/>
    <property type="match status" value="1"/>
</dbReference>
<organism evidence="7 8">
    <name type="scientific">Porphyridium purpureum</name>
    <name type="common">Red alga</name>
    <name type="synonym">Porphyridium cruentum</name>
    <dbReference type="NCBI Taxonomy" id="35688"/>
    <lineage>
        <taxon>Eukaryota</taxon>
        <taxon>Rhodophyta</taxon>
        <taxon>Bangiophyceae</taxon>
        <taxon>Porphyridiales</taxon>
        <taxon>Porphyridiaceae</taxon>
        <taxon>Porphyridium</taxon>
    </lineage>
</organism>
<dbReference type="Pfam" id="PF00890">
    <property type="entry name" value="FAD_binding_2"/>
    <property type="match status" value="1"/>
</dbReference>
<evidence type="ECO:0000259" key="5">
    <source>
        <dbReference type="Pfam" id="PF01266"/>
    </source>
</evidence>
<feature type="domain" description="FAD dependent oxidoreductase" evidence="5">
    <location>
        <begin position="242"/>
        <end position="283"/>
    </location>
</feature>
<dbReference type="AlphaFoldDB" id="A0A5J4Z697"/>
<evidence type="ECO:0000259" key="4">
    <source>
        <dbReference type="Pfam" id="PF00890"/>
    </source>
</evidence>
<dbReference type="PRINTS" id="PR00411">
    <property type="entry name" value="PNDRDTASEI"/>
</dbReference>
<evidence type="ECO:0000313" key="7">
    <source>
        <dbReference type="EMBL" id="KAA8498760.1"/>
    </source>
</evidence>
<dbReference type="PANTHER" id="PTHR42842">
    <property type="entry name" value="FAD/NAD(P)-BINDING OXIDOREDUCTASE"/>
    <property type="match status" value="1"/>
</dbReference>
<feature type="compositionally biased region" description="Polar residues" evidence="3">
    <location>
        <begin position="63"/>
        <end position="73"/>
    </location>
</feature>
<feature type="domain" description="FAD-dependent protein C-terminal" evidence="6">
    <location>
        <begin position="434"/>
        <end position="669"/>
    </location>
</feature>
<keyword evidence="8" id="KW-1185">Reference proteome</keyword>
<dbReference type="Pfam" id="PF01266">
    <property type="entry name" value="DAO"/>
    <property type="match status" value="1"/>
</dbReference>
<dbReference type="OMA" id="SVYSFCM"/>
<dbReference type="Gene3D" id="3.50.50.60">
    <property type="entry name" value="FAD/NAD(P)-binding domain"/>
    <property type="match status" value="2"/>
</dbReference>
<evidence type="ECO:0000256" key="3">
    <source>
        <dbReference type="SAM" id="MobiDB-lite"/>
    </source>
</evidence>
<dbReference type="EMBL" id="VRMN01000001">
    <property type="protein sequence ID" value="KAA8498760.1"/>
    <property type="molecule type" value="Genomic_DNA"/>
</dbReference>
<keyword evidence="1" id="KW-0285">Flavoprotein</keyword>
<name>A0A5J4Z697_PORPP</name>
<dbReference type="OrthoDB" id="2690153at2759"/>
<dbReference type="Pfam" id="PF21688">
    <property type="entry name" value="FAD-depend_C"/>
    <property type="match status" value="1"/>
</dbReference>
<evidence type="ECO:0000256" key="1">
    <source>
        <dbReference type="ARBA" id="ARBA00022630"/>
    </source>
</evidence>
<protein>
    <submittedName>
        <fullName evidence="7">Uncharacterized protein</fullName>
    </submittedName>
</protein>
<dbReference type="InterPro" id="IPR036188">
    <property type="entry name" value="FAD/NAD-bd_sf"/>
</dbReference>
<proteinExistence type="predicted"/>
<comment type="caution">
    <text evidence="7">The sequence shown here is derived from an EMBL/GenBank/DDBJ whole genome shotgun (WGS) entry which is preliminary data.</text>
</comment>
<gene>
    <name evidence="7" type="ORF">FVE85_6345</name>
</gene>
<feature type="region of interest" description="Disordered" evidence="3">
    <location>
        <begin position="210"/>
        <end position="239"/>
    </location>
</feature>
<accession>A0A5J4Z697</accession>
<reference evidence="8" key="1">
    <citation type="journal article" date="2019" name="Nat. Commun.">
        <title>Expansion of phycobilisome linker gene families in mesophilic red algae.</title>
        <authorList>
            <person name="Lee J."/>
            <person name="Kim D."/>
            <person name="Bhattacharya D."/>
            <person name="Yoon H.S."/>
        </authorList>
    </citation>
    <scope>NUCLEOTIDE SEQUENCE [LARGE SCALE GENOMIC DNA]</scope>
    <source>
        <strain evidence="8">CCMP 1328</strain>
    </source>
</reference>
<dbReference type="InterPro" id="IPR049516">
    <property type="entry name" value="FAD-depend_C"/>
</dbReference>
<sequence>MSTAFCDLSGVAAVHARPRKMLAVRLCDRKCSRALCVCTRMGTNDVGSDRDPRPQRRKAAKLNQRTGRGSANATLGTAPPGCLKFRVYTVKLSHEEYRDAPNRVDLFVRSLAQAMSVPFSPLASLIYGKDKTLVRSVLDNAIMRGRPVGAILKEEAGLQGTTTPDVCVEIVRKSFDCRKRKFPAKFVFVVDVLLDPKLASMVRVQQGTVEPLDSPATSELQSASASSTETNGTGHRHDTERRVVVVGAGPAGLFAALALAESGAKVTLLERGKPVESRGRDIGRLQNRRILDENSNFAFGEGGAGTWSDGKLTTRIGKNSLIVRAVLETLVRFGAPDSILVSGKPHLGTDRLVRLLRNLRACLEELGVDVRFETRVENLIVKNGVCKGVHARTMDQSTESFYADSVILATGHSAHAISYGMLSEHGVRMEQKPTAMGFRIEHPQSLVNEMSYGAELAQHAFSLDSQRKSDRSQALDASIPVADYRLAAHDVLSAQAPADLIYSCWSFCMCPGGQIVCVSTNERELCVNGMSFSARQSKWANSGFVCTVGHAEYASMAPYAQSSSSRSNSTDPGHALAFQKHIERRAAEMGGGSFVAPAQRVLDFMERRTSSEDSLPSCSYRLGVRSAPLHELYPDPMNRAFIAALERFERTMPGYLSPDALLVGPESRTSSPVRVVRDSRTCEAVGQLSGLYPCGEGAGAAGGIISAAIDGIVVASSIISSHFTSPSPAAKDDRDASLITRAMMHHQTAGATFVNDY</sequence>
<dbReference type="PRINTS" id="PR00368">
    <property type="entry name" value="FADPNR"/>
</dbReference>
<feature type="compositionally biased region" description="Polar residues" evidence="3">
    <location>
        <begin position="215"/>
        <end position="233"/>
    </location>
</feature>
<evidence type="ECO:0000313" key="8">
    <source>
        <dbReference type="Proteomes" id="UP000324585"/>
    </source>
</evidence>
<keyword evidence="2" id="KW-0560">Oxidoreductase</keyword>
<feature type="region of interest" description="Disordered" evidence="3">
    <location>
        <begin position="45"/>
        <end position="73"/>
    </location>
</feature>
<dbReference type="InterPro" id="IPR003953">
    <property type="entry name" value="FAD-dep_OxRdtase_2_FAD-bd"/>
</dbReference>
<dbReference type="GO" id="GO:0016491">
    <property type="term" value="F:oxidoreductase activity"/>
    <property type="evidence" value="ECO:0007669"/>
    <property type="project" value="UniProtKB-KW"/>
</dbReference>